<evidence type="ECO:0000256" key="1">
    <source>
        <dbReference type="SAM" id="SignalP"/>
    </source>
</evidence>
<dbReference type="RefSeq" id="WP_311725589.1">
    <property type="nucleotide sequence ID" value="NZ_JAVRFD010000009.1"/>
</dbReference>
<comment type="caution">
    <text evidence="2">The sequence shown here is derived from an EMBL/GenBank/DDBJ whole genome shotgun (WGS) entry which is preliminary data.</text>
</comment>
<evidence type="ECO:0000313" key="2">
    <source>
        <dbReference type="EMBL" id="MDT0545119.1"/>
    </source>
</evidence>
<feature type="signal peptide" evidence="1">
    <location>
        <begin position="1"/>
        <end position="33"/>
    </location>
</feature>
<evidence type="ECO:0000313" key="3">
    <source>
        <dbReference type="Proteomes" id="UP001180754"/>
    </source>
</evidence>
<organism evidence="2 3">
    <name type="scientific">Streptomyces lonegramiae</name>
    <dbReference type="NCBI Taxonomy" id="3075524"/>
    <lineage>
        <taxon>Bacteria</taxon>
        <taxon>Bacillati</taxon>
        <taxon>Actinomycetota</taxon>
        <taxon>Actinomycetes</taxon>
        <taxon>Kitasatosporales</taxon>
        <taxon>Streptomycetaceae</taxon>
        <taxon>Streptomyces</taxon>
    </lineage>
</organism>
<name>A0ABU2XGQ3_9ACTN</name>
<protein>
    <submittedName>
        <fullName evidence="2">Uncharacterized protein</fullName>
    </submittedName>
</protein>
<dbReference type="Proteomes" id="UP001180754">
    <property type="component" value="Unassembled WGS sequence"/>
</dbReference>
<feature type="chain" id="PRO_5045450426" evidence="1">
    <location>
        <begin position="34"/>
        <end position="163"/>
    </location>
</feature>
<accession>A0ABU2XGQ3</accession>
<keyword evidence="1" id="KW-0732">Signal</keyword>
<dbReference type="EMBL" id="JAVRFD010000009">
    <property type="protein sequence ID" value="MDT0545119.1"/>
    <property type="molecule type" value="Genomic_DNA"/>
</dbReference>
<keyword evidence="3" id="KW-1185">Reference proteome</keyword>
<proteinExistence type="predicted"/>
<reference evidence="2" key="1">
    <citation type="submission" date="2024-05" db="EMBL/GenBank/DDBJ databases">
        <title>30 novel species of actinomycetes from the DSMZ collection.</title>
        <authorList>
            <person name="Nouioui I."/>
        </authorList>
    </citation>
    <scope>NUCLEOTIDE SEQUENCE</scope>
    <source>
        <strain evidence="2">DSM 41529</strain>
    </source>
</reference>
<gene>
    <name evidence="2" type="ORF">RND15_20745</name>
</gene>
<sequence>MRRTTPGLRATATAAACAALLAGAVALAPTAVAVSPDTATAPYDCGTLGAAEVTLHAAQNGTRATITPGSPDLTAPVAIPANAISATLRFEKNGGPDTTTFTGASSPAIPAGSPIQFTLVGTVAPGDSLDSYLGSGSLRMSIAGVLITCNALAKQSPGPFVFD</sequence>